<reference evidence="1 2" key="1">
    <citation type="submission" date="2021-06" db="EMBL/GenBank/DDBJ databases">
        <title>Caerostris extrusa draft genome.</title>
        <authorList>
            <person name="Kono N."/>
            <person name="Arakawa K."/>
        </authorList>
    </citation>
    <scope>NUCLEOTIDE SEQUENCE [LARGE SCALE GENOMIC DNA]</scope>
</reference>
<accession>A0AAV4XKG2</accession>
<dbReference type="EMBL" id="BPLR01017813">
    <property type="protein sequence ID" value="GIY94685.1"/>
    <property type="molecule type" value="Genomic_DNA"/>
</dbReference>
<protein>
    <submittedName>
        <fullName evidence="1">Uncharacterized protein</fullName>
    </submittedName>
</protein>
<dbReference type="AlphaFoldDB" id="A0AAV4XKG2"/>
<proteinExistence type="predicted"/>
<evidence type="ECO:0000313" key="2">
    <source>
        <dbReference type="Proteomes" id="UP001054945"/>
    </source>
</evidence>
<sequence length="115" mass="13045">MKLDPFIARNSSMSGKNKNGLYSLECCPFGLLHILSSKVLEAQRNGTTRQISNSDLVLGECQIQPITNEYFKKCSRNFFCIFGNNRNLSFPEIEAYRDSLLSTFPSHCQSVQNKN</sequence>
<gene>
    <name evidence="1" type="ORF">CEXT_257821</name>
</gene>
<evidence type="ECO:0000313" key="1">
    <source>
        <dbReference type="EMBL" id="GIY94685.1"/>
    </source>
</evidence>
<comment type="caution">
    <text evidence="1">The sequence shown here is derived from an EMBL/GenBank/DDBJ whole genome shotgun (WGS) entry which is preliminary data.</text>
</comment>
<keyword evidence="2" id="KW-1185">Reference proteome</keyword>
<dbReference type="Proteomes" id="UP001054945">
    <property type="component" value="Unassembled WGS sequence"/>
</dbReference>
<organism evidence="1 2">
    <name type="scientific">Caerostris extrusa</name>
    <name type="common">Bark spider</name>
    <name type="synonym">Caerostris bankana</name>
    <dbReference type="NCBI Taxonomy" id="172846"/>
    <lineage>
        <taxon>Eukaryota</taxon>
        <taxon>Metazoa</taxon>
        <taxon>Ecdysozoa</taxon>
        <taxon>Arthropoda</taxon>
        <taxon>Chelicerata</taxon>
        <taxon>Arachnida</taxon>
        <taxon>Araneae</taxon>
        <taxon>Araneomorphae</taxon>
        <taxon>Entelegynae</taxon>
        <taxon>Araneoidea</taxon>
        <taxon>Araneidae</taxon>
        <taxon>Caerostris</taxon>
    </lineage>
</organism>
<name>A0AAV4XKG2_CAEEX</name>